<dbReference type="InterPro" id="IPR050613">
    <property type="entry name" value="Sec_Metabolite_Reg"/>
</dbReference>
<comment type="subcellular location">
    <subcellularLocation>
        <location evidence="1">Nucleus</location>
    </subcellularLocation>
</comment>
<organism evidence="6 7">
    <name type="scientific">Eutypa lata (strain UCR-EL1)</name>
    <name type="common">Grapevine dieback disease fungus</name>
    <name type="synonym">Eutypa armeniacae</name>
    <dbReference type="NCBI Taxonomy" id="1287681"/>
    <lineage>
        <taxon>Eukaryota</taxon>
        <taxon>Fungi</taxon>
        <taxon>Dikarya</taxon>
        <taxon>Ascomycota</taxon>
        <taxon>Pezizomycotina</taxon>
        <taxon>Sordariomycetes</taxon>
        <taxon>Xylariomycetidae</taxon>
        <taxon>Xylariales</taxon>
        <taxon>Diatrypaceae</taxon>
        <taxon>Eutypa</taxon>
    </lineage>
</organism>
<dbReference type="Pfam" id="PF00172">
    <property type="entry name" value="Zn_clus"/>
    <property type="match status" value="1"/>
</dbReference>
<dbReference type="CDD" id="cd00067">
    <property type="entry name" value="GAL4"/>
    <property type="match status" value="1"/>
</dbReference>
<dbReference type="GO" id="GO:0006351">
    <property type="term" value="P:DNA-templated transcription"/>
    <property type="evidence" value="ECO:0007669"/>
    <property type="project" value="InterPro"/>
</dbReference>
<dbReference type="OMA" id="HNPMHMA"/>
<reference evidence="7" key="1">
    <citation type="journal article" date="2013" name="Genome Announc.">
        <title>Draft genome sequence of the grapevine dieback fungus Eutypa lata UCR-EL1.</title>
        <authorList>
            <person name="Blanco-Ulate B."/>
            <person name="Rolshausen P.E."/>
            <person name="Cantu D."/>
        </authorList>
    </citation>
    <scope>NUCLEOTIDE SEQUENCE [LARGE SCALE GENOMIC DNA]</scope>
    <source>
        <strain evidence="7">UCR-EL1</strain>
    </source>
</reference>
<dbReference type="PROSITE" id="PS50048">
    <property type="entry name" value="ZN2_CY6_FUNGAL_2"/>
    <property type="match status" value="1"/>
</dbReference>
<keyword evidence="3" id="KW-0539">Nucleus</keyword>
<protein>
    <submittedName>
        <fullName evidence="6">Putative fungal specific transcription factor domain-containing protein</fullName>
    </submittedName>
</protein>
<dbReference type="EMBL" id="KB706148">
    <property type="protein sequence ID" value="EMR68948.1"/>
    <property type="molecule type" value="Genomic_DNA"/>
</dbReference>
<dbReference type="KEGG" id="ela:UCREL1_4029"/>
<evidence type="ECO:0000313" key="6">
    <source>
        <dbReference type="EMBL" id="EMR68948.1"/>
    </source>
</evidence>
<evidence type="ECO:0000313" key="7">
    <source>
        <dbReference type="Proteomes" id="UP000012174"/>
    </source>
</evidence>
<dbReference type="Pfam" id="PF04082">
    <property type="entry name" value="Fungal_trans"/>
    <property type="match status" value="1"/>
</dbReference>
<evidence type="ECO:0000256" key="4">
    <source>
        <dbReference type="SAM" id="MobiDB-lite"/>
    </source>
</evidence>
<dbReference type="SMART" id="SM00066">
    <property type="entry name" value="GAL4"/>
    <property type="match status" value="1"/>
</dbReference>
<gene>
    <name evidence="6" type="ORF">UCREL1_4029</name>
</gene>
<dbReference type="InterPro" id="IPR036864">
    <property type="entry name" value="Zn2-C6_fun-type_DNA-bd_sf"/>
</dbReference>
<dbReference type="AlphaFoldDB" id="M7SWM7"/>
<dbReference type="eggNOG" id="ENOG502QYWX">
    <property type="taxonomic scope" value="Eukaryota"/>
</dbReference>
<keyword evidence="7" id="KW-1185">Reference proteome</keyword>
<evidence type="ECO:0000259" key="5">
    <source>
        <dbReference type="PROSITE" id="PS50048"/>
    </source>
</evidence>
<feature type="domain" description="Zn(2)-C6 fungal-type" evidence="5">
    <location>
        <begin position="50"/>
        <end position="79"/>
    </location>
</feature>
<dbReference type="OrthoDB" id="2269373at2759"/>
<accession>M7SWM7</accession>
<dbReference type="InterPro" id="IPR001138">
    <property type="entry name" value="Zn2Cys6_DnaBD"/>
</dbReference>
<feature type="region of interest" description="Disordered" evidence="4">
    <location>
        <begin position="670"/>
        <end position="729"/>
    </location>
</feature>
<name>M7SWM7_EUTLA</name>
<dbReference type="Gene3D" id="4.10.240.10">
    <property type="entry name" value="Zn(2)-C6 fungal-type DNA-binding domain"/>
    <property type="match status" value="1"/>
</dbReference>
<evidence type="ECO:0000256" key="3">
    <source>
        <dbReference type="ARBA" id="ARBA00023242"/>
    </source>
</evidence>
<feature type="compositionally biased region" description="Polar residues" evidence="4">
    <location>
        <begin position="14"/>
        <end position="23"/>
    </location>
</feature>
<dbReference type="Proteomes" id="UP000012174">
    <property type="component" value="Unassembled WGS sequence"/>
</dbReference>
<evidence type="ECO:0000256" key="1">
    <source>
        <dbReference type="ARBA" id="ARBA00004123"/>
    </source>
</evidence>
<dbReference type="SMART" id="SM00906">
    <property type="entry name" value="Fungal_trans"/>
    <property type="match status" value="1"/>
</dbReference>
<proteinExistence type="predicted"/>
<dbReference type="HOGENOM" id="CLU_004083_5_0_1"/>
<dbReference type="InterPro" id="IPR007219">
    <property type="entry name" value="XnlR_reg_dom"/>
</dbReference>
<dbReference type="PANTHER" id="PTHR31001:SF45">
    <property type="entry name" value="ZN(II)2CYS6 TRANSCRIPTION FACTOR (EUROFUNG)"/>
    <property type="match status" value="1"/>
</dbReference>
<dbReference type="GO" id="GO:0008270">
    <property type="term" value="F:zinc ion binding"/>
    <property type="evidence" value="ECO:0007669"/>
    <property type="project" value="InterPro"/>
</dbReference>
<sequence length="800" mass="89257">MPDTPESGDGSSAGHLQTATPPGSSDALAPHHHSAARDDPSVIKVTRGHSCQLCQQRKVRCDKSKPCSNCVRANVECRVVPPQPPRRRKRRIPERDLVDRLRKYESLLSQNGIEFESLGPDVKITDQGTVEEGDELDADFIRPRAKESPAGGPDPDGVISSPGETPHVPKWFPFQKEYHVASEIVRDSSDEEDVGSSINQAYDKMFSNNGGFPFTVGGQYESLTDEHPTAIQIFQLWQIYLDNINPVLKLTHTPTLQVRIIEASASLDKVSRSLEALLFTIYLMAITSMSEEEVLAMFNEKRAILLSKYQQAAQQALVNAEFMRTPDLTLLQAYLLYCMGIRQFVDPRTMFCLTGIGVRLAHRMGLHRDGAQFGLFPFEVEERRRLWWNLAGFDRRLGEMTGSVITAISNGGDCKLPLNINDADLHLHAKDPPTPHVGPTEMMFALTRLEFGKGPGNDKMKSPLMDNPAAVANLADHRLATFLERFSAHLEDTFLKFCDPKIPLHYMTILMTRSQMCKLKIMSGFFRAAISFNSAARTSTPSKLPSAESDALFVEAIKMIEYDGMMFNHESLKGFRWYMMMQFPFPAYVCLLSGLRERTTGELCERAWDAICLHHERRQIMGHLRTPLHVAFAPLFVKAWDAREAAEIQLGRTIAPPKLVTLLRQRIASMPKRAKKSPAPDQGPPSVPITPEAYSTSGSVPPPPQSQQQQQQQQQHGPELTASMGLYPNPDPFTGMGGGSMPRQFSGAFPELHFGGEMDWNYLFQEYSGFMVPPPQYQQVPQGVPVAAGQDPTGHQAGIW</sequence>
<dbReference type="CDD" id="cd12148">
    <property type="entry name" value="fungal_TF_MHR"/>
    <property type="match status" value="1"/>
</dbReference>
<feature type="compositionally biased region" description="Low complexity" evidence="4">
    <location>
        <begin position="706"/>
        <end position="715"/>
    </location>
</feature>
<dbReference type="PANTHER" id="PTHR31001">
    <property type="entry name" value="UNCHARACTERIZED TRANSCRIPTIONAL REGULATORY PROTEIN"/>
    <property type="match status" value="1"/>
</dbReference>
<feature type="region of interest" description="Disordered" evidence="4">
    <location>
        <begin position="144"/>
        <end position="163"/>
    </location>
</feature>
<evidence type="ECO:0000256" key="2">
    <source>
        <dbReference type="ARBA" id="ARBA00022723"/>
    </source>
</evidence>
<dbReference type="GO" id="GO:0000981">
    <property type="term" value="F:DNA-binding transcription factor activity, RNA polymerase II-specific"/>
    <property type="evidence" value="ECO:0007669"/>
    <property type="project" value="InterPro"/>
</dbReference>
<dbReference type="GO" id="GO:0005634">
    <property type="term" value="C:nucleus"/>
    <property type="evidence" value="ECO:0007669"/>
    <property type="project" value="UniProtKB-SubCell"/>
</dbReference>
<dbReference type="GO" id="GO:0003677">
    <property type="term" value="F:DNA binding"/>
    <property type="evidence" value="ECO:0007669"/>
    <property type="project" value="InterPro"/>
</dbReference>
<feature type="region of interest" description="Disordered" evidence="4">
    <location>
        <begin position="1"/>
        <end position="38"/>
    </location>
</feature>
<keyword evidence="2" id="KW-0479">Metal-binding</keyword>
<dbReference type="SUPFAM" id="SSF57701">
    <property type="entry name" value="Zn2/Cys6 DNA-binding domain"/>
    <property type="match status" value="1"/>
</dbReference>